<name>F4N6S5_YEREN</name>
<accession>F4N6S5</accession>
<evidence type="ECO:0000256" key="1">
    <source>
        <dbReference type="SAM" id="Phobius"/>
    </source>
</evidence>
<organism evidence="2">
    <name type="scientific">Yersinia enterocolitica W22703</name>
    <dbReference type="NCBI Taxonomy" id="913028"/>
    <lineage>
        <taxon>Bacteria</taxon>
        <taxon>Pseudomonadati</taxon>
        <taxon>Pseudomonadota</taxon>
        <taxon>Gammaproteobacteria</taxon>
        <taxon>Enterobacterales</taxon>
        <taxon>Yersiniaceae</taxon>
        <taxon>Yersinia</taxon>
    </lineage>
</organism>
<dbReference type="AlphaFoldDB" id="F4N6S5"/>
<evidence type="ECO:0000313" key="2">
    <source>
        <dbReference type="EMBL" id="CBX73783.1"/>
    </source>
</evidence>
<gene>
    <name evidence="2" type="ORF">YEW_CK10160</name>
</gene>
<proteinExistence type="predicted"/>
<keyword evidence="1" id="KW-0472">Membrane</keyword>
<keyword evidence="1" id="KW-1133">Transmembrane helix</keyword>
<dbReference type="AntiFam" id="ANF00010">
    <property type="entry name" value="tRNA translation"/>
</dbReference>
<reference evidence="2" key="1">
    <citation type="journal article" date="2011" name="BMC Genomics">
        <title>Shotgun sequencing of Yersinia enterocolitica strain W22703 (biotype 2, serotype O:9): genomic evidence for oscillation between invertebrates and mammals.</title>
        <authorList>
            <person name="Fuchs T.M."/>
            <person name="Brandt K."/>
            <person name="Starke M."/>
            <person name="Rattei T."/>
        </authorList>
    </citation>
    <scope>NUCLEOTIDE SEQUENCE</scope>
</reference>
<feature type="transmembrane region" description="Helical" evidence="1">
    <location>
        <begin position="31"/>
        <end position="51"/>
    </location>
</feature>
<dbReference type="EMBL" id="FR718746">
    <property type="protein sequence ID" value="CBX73783.1"/>
    <property type="molecule type" value="Genomic_DNA"/>
</dbReference>
<sequence length="93" mass="11134">MVAQLVWDQWVGGSNPLSPTKFKNPDSNIRVFSSLFITPAAFHFNLTIFNFKLSLYYQSFYKHYLFPTVYIFYYSNILYVFHHIDFILFKTVN</sequence>
<feature type="transmembrane region" description="Helical" evidence="1">
    <location>
        <begin position="71"/>
        <end position="89"/>
    </location>
</feature>
<protein>
    <submittedName>
        <fullName evidence="2">Uncharacterized protein</fullName>
    </submittedName>
</protein>
<keyword evidence="1" id="KW-0812">Transmembrane</keyword>